<comment type="similarity">
    <text evidence="1">Belongs to the ATP-dependent AMP-binding enzyme family.</text>
</comment>
<dbReference type="FunFam" id="3.30.300.30:FF:000008">
    <property type="entry name" value="2,3-dihydroxybenzoate-AMP ligase"/>
    <property type="match status" value="1"/>
</dbReference>
<dbReference type="GO" id="GO:0016874">
    <property type="term" value="F:ligase activity"/>
    <property type="evidence" value="ECO:0007669"/>
    <property type="project" value="UniProtKB-KW"/>
</dbReference>
<dbReference type="RefSeq" id="WP_169103219.1">
    <property type="nucleotide sequence ID" value="NZ_JABBVZ010000200.1"/>
</dbReference>
<dbReference type="InterPro" id="IPR045851">
    <property type="entry name" value="AMP-bd_C_sf"/>
</dbReference>
<dbReference type="Pfam" id="PF13193">
    <property type="entry name" value="AMP-binding_C"/>
    <property type="match status" value="1"/>
</dbReference>
<accession>A0A7Y0L8L2</accession>
<dbReference type="Pfam" id="PF00501">
    <property type="entry name" value="AMP-binding"/>
    <property type="match status" value="1"/>
</dbReference>
<evidence type="ECO:0000256" key="2">
    <source>
        <dbReference type="ARBA" id="ARBA00022598"/>
    </source>
</evidence>
<keyword evidence="2 7" id="KW-0436">Ligase</keyword>
<reference evidence="7 8" key="1">
    <citation type="submission" date="2020-04" db="EMBL/GenBank/DDBJ databases">
        <authorList>
            <person name="Zhang R."/>
            <person name="Schippers A."/>
        </authorList>
    </citation>
    <scope>NUCLEOTIDE SEQUENCE [LARGE SCALE GENOMIC DNA]</scope>
    <source>
        <strain evidence="7 8">DSM 109850</strain>
    </source>
</reference>
<keyword evidence="4" id="KW-0443">Lipid metabolism</keyword>
<dbReference type="Gene3D" id="3.40.50.12780">
    <property type="entry name" value="N-terminal domain of ligase-like"/>
    <property type="match status" value="1"/>
</dbReference>
<dbReference type="SUPFAM" id="SSF56801">
    <property type="entry name" value="Acetyl-CoA synthetase-like"/>
    <property type="match status" value="1"/>
</dbReference>
<dbReference type="PANTHER" id="PTHR43859">
    <property type="entry name" value="ACYL-ACTIVATING ENZYME"/>
    <property type="match status" value="1"/>
</dbReference>
<dbReference type="NCBIfam" id="NF004837">
    <property type="entry name" value="PRK06187.1"/>
    <property type="match status" value="1"/>
</dbReference>
<evidence type="ECO:0000259" key="5">
    <source>
        <dbReference type="Pfam" id="PF00501"/>
    </source>
</evidence>
<evidence type="ECO:0000256" key="3">
    <source>
        <dbReference type="ARBA" id="ARBA00022832"/>
    </source>
</evidence>
<keyword evidence="8" id="KW-1185">Reference proteome</keyword>
<gene>
    <name evidence="7" type="ORF">HIJ39_22180</name>
</gene>
<dbReference type="Proteomes" id="UP000533476">
    <property type="component" value="Unassembled WGS sequence"/>
</dbReference>
<dbReference type="InterPro" id="IPR000873">
    <property type="entry name" value="AMP-dep_synth/lig_dom"/>
</dbReference>
<dbReference type="GO" id="GO:0006631">
    <property type="term" value="P:fatty acid metabolic process"/>
    <property type="evidence" value="ECO:0007669"/>
    <property type="project" value="UniProtKB-KW"/>
</dbReference>
<dbReference type="InterPro" id="IPR042099">
    <property type="entry name" value="ANL_N_sf"/>
</dbReference>
<dbReference type="PANTHER" id="PTHR43859:SF4">
    <property type="entry name" value="BUTANOATE--COA LIGASE AAE1-RELATED"/>
    <property type="match status" value="1"/>
</dbReference>
<dbReference type="AlphaFoldDB" id="A0A7Y0L8L2"/>
<comment type="caution">
    <text evidence="7">The sequence shown here is derived from an EMBL/GenBank/DDBJ whole genome shotgun (WGS) entry which is preliminary data.</text>
</comment>
<evidence type="ECO:0000313" key="7">
    <source>
        <dbReference type="EMBL" id="NMP25018.1"/>
    </source>
</evidence>
<proteinExistence type="inferred from homology"/>
<evidence type="ECO:0000313" key="8">
    <source>
        <dbReference type="Proteomes" id="UP000533476"/>
    </source>
</evidence>
<evidence type="ECO:0000259" key="6">
    <source>
        <dbReference type="Pfam" id="PF13193"/>
    </source>
</evidence>
<sequence length="521" mass="57735">MKTPLTPLALANRAFKYYDQRLAIIDGDYEETYGTWAQRIFRVARALIDSGIKPGDRVAALMPNTGPMLDMFYAVPWVGAILVPLNTRLAVDDYAYILDHSGARLVVVDVTLWPLIAPLQESLPTVWVSRGSAAGLPEYEAVLGRFSGDPLPLPDIDEDATMTLNYTSGTTARPKGVELTHRNLMANAVDFAYHLQVGLGDVYLHTLPMFHVNGWGGVWAVTGVGGVHVTLPKVDGSQIWRLIREHRVTRLCGAPAVMNIMIHSPDAAHVDQPIRLGTAGAPPPASIIERMESLGFEILHVYGLTEVSPFITVSEWLPEERHRPVAERALRSARQGIPQLLSGEVRVVRPDNTEVAEDGEELGEIVCRGNVVMKGYYQDPDATAKVLRDGWFHTGDLAIVHPDHYIEIRDRDKDIIISGGENISSVEVESVLYRHPQIQEAAVIGVPDAKWGETVKAIVVLKKDAALDPHDIIRFCRDYLAHFKAPTSVDIVAELPRTASGKVQKFILREPYWKEQTKRVN</sequence>
<name>A0A7Y0L8L2_9FIRM</name>
<protein>
    <submittedName>
        <fullName evidence="7">Long-chain-fatty-acid--CoA ligase</fullName>
    </submittedName>
</protein>
<dbReference type="InterPro" id="IPR025110">
    <property type="entry name" value="AMP-bd_C"/>
</dbReference>
<organism evidence="7 8">
    <name type="scientific">Sulfobacillus harzensis</name>
    <dbReference type="NCBI Taxonomy" id="2729629"/>
    <lineage>
        <taxon>Bacteria</taxon>
        <taxon>Bacillati</taxon>
        <taxon>Bacillota</taxon>
        <taxon>Clostridia</taxon>
        <taxon>Eubacteriales</taxon>
        <taxon>Clostridiales Family XVII. Incertae Sedis</taxon>
        <taxon>Sulfobacillus</taxon>
    </lineage>
</organism>
<evidence type="ECO:0000256" key="1">
    <source>
        <dbReference type="ARBA" id="ARBA00006432"/>
    </source>
</evidence>
<dbReference type="EMBL" id="JABBVZ010000200">
    <property type="protein sequence ID" value="NMP25018.1"/>
    <property type="molecule type" value="Genomic_DNA"/>
</dbReference>
<keyword evidence="3" id="KW-0276">Fatty acid metabolism</keyword>
<evidence type="ECO:0000256" key="4">
    <source>
        <dbReference type="ARBA" id="ARBA00023098"/>
    </source>
</evidence>
<feature type="domain" description="AMP-dependent synthetase/ligase" evidence="5">
    <location>
        <begin position="17"/>
        <end position="377"/>
    </location>
</feature>
<feature type="domain" description="AMP-binding enzyme C-terminal" evidence="6">
    <location>
        <begin position="427"/>
        <end position="502"/>
    </location>
</feature>
<dbReference type="Gene3D" id="3.30.300.30">
    <property type="match status" value="1"/>
</dbReference>